<reference evidence="1 2" key="1">
    <citation type="submission" date="2020-08" db="EMBL/GenBank/DDBJ databases">
        <title>Genomic Encyclopedia of Type Strains, Phase IV (KMG-IV): sequencing the most valuable type-strain genomes for metagenomic binning, comparative biology and taxonomic classification.</title>
        <authorList>
            <person name="Goeker M."/>
        </authorList>
    </citation>
    <scope>NUCLEOTIDE SEQUENCE [LARGE SCALE GENOMIC DNA]</scope>
    <source>
        <strain evidence="1 2">DSM 11525</strain>
    </source>
</reference>
<protein>
    <submittedName>
        <fullName evidence="1">Uncharacterized protein YqgV (UPF0045/DUF77 family)</fullName>
    </submittedName>
</protein>
<sequence length="94" mass="10788">METATEPTLKLSVDISMYPLQEEYLPAIKDFIERLHNHPELQVISNTMSTQVFGDYDPLMDMLKTEIRTSYEQFGRAIFVCKFIDGDLNPSLGV</sequence>
<dbReference type="Gene3D" id="3.30.70.930">
    <property type="match status" value="1"/>
</dbReference>
<accession>A0AA89PLN5</accession>
<evidence type="ECO:0000313" key="1">
    <source>
        <dbReference type="EMBL" id="MBB5212223.1"/>
    </source>
</evidence>
<proteinExistence type="predicted"/>
<dbReference type="EMBL" id="JACHHR010000003">
    <property type="protein sequence ID" value="MBB5212223.1"/>
    <property type="molecule type" value="Genomic_DNA"/>
</dbReference>
<dbReference type="AlphaFoldDB" id="A0AA89PLN5"/>
<comment type="caution">
    <text evidence="1">The sequence shown here is derived from an EMBL/GenBank/DDBJ whole genome shotgun (WGS) entry which is preliminary data.</text>
</comment>
<name>A0AA89PLN5_9GAMM</name>
<organism evidence="1 2">
    <name type="scientific">Microbulbifer hydrolyticus</name>
    <dbReference type="NCBI Taxonomy" id="48074"/>
    <lineage>
        <taxon>Bacteria</taxon>
        <taxon>Pseudomonadati</taxon>
        <taxon>Pseudomonadota</taxon>
        <taxon>Gammaproteobacteria</taxon>
        <taxon>Cellvibrionales</taxon>
        <taxon>Microbulbiferaceae</taxon>
        <taxon>Microbulbifer</taxon>
    </lineage>
</organism>
<gene>
    <name evidence="1" type="ORF">HNQ53_002448</name>
</gene>
<dbReference type="Proteomes" id="UP000563601">
    <property type="component" value="Unassembled WGS sequence"/>
</dbReference>
<evidence type="ECO:0000313" key="2">
    <source>
        <dbReference type="Proteomes" id="UP000563601"/>
    </source>
</evidence>
<dbReference type="RefSeq" id="WP_237567679.1">
    <property type="nucleotide sequence ID" value="NZ_CP047491.1"/>
</dbReference>
<dbReference type="SUPFAM" id="SSF89957">
    <property type="entry name" value="MTH1187/YkoF-like"/>
    <property type="match status" value="1"/>
</dbReference>
<dbReference type="InterPro" id="IPR029756">
    <property type="entry name" value="MTH1187/YkoF-like"/>
</dbReference>